<feature type="transmembrane region" description="Helical" evidence="2">
    <location>
        <begin position="35"/>
        <end position="53"/>
    </location>
</feature>
<keyword evidence="2" id="KW-0472">Membrane</keyword>
<dbReference type="AlphaFoldDB" id="A0A562RDW6"/>
<dbReference type="Pfam" id="PF07589">
    <property type="entry name" value="PEP-CTERM"/>
    <property type="match status" value="1"/>
</dbReference>
<dbReference type="NCBIfam" id="NF038128">
    <property type="entry name" value="choice_anch_J"/>
    <property type="match status" value="1"/>
</dbReference>
<evidence type="ECO:0000313" key="4">
    <source>
        <dbReference type="EMBL" id="TWI67269.1"/>
    </source>
</evidence>
<keyword evidence="2" id="KW-1133">Transmembrane helix</keyword>
<dbReference type="InterPro" id="IPR013320">
    <property type="entry name" value="ConA-like_dom_sf"/>
</dbReference>
<feature type="region of interest" description="Disordered" evidence="1">
    <location>
        <begin position="371"/>
        <end position="391"/>
    </location>
</feature>
<dbReference type="EMBL" id="VLLB01000002">
    <property type="protein sequence ID" value="TWI67269.1"/>
    <property type="molecule type" value="Genomic_DNA"/>
</dbReference>
<organism evidence="4 5">
    <name type="scientific">Pseudoduganella lurida</name>
    <dbReference type="NCBI Taxonomy" id="1036180"/>
    <lineage>
        <taxon>Bacteria</taxon>
        <taxon>Pseudomonadati</taxon>
        <taxon>Pseudomonadota</taxon>
        <taxon>Betaproteobacteria</taxon>
        <taxon>Burkholderiales</taxon>
        <taxon>Oxalobacteraceae</taxon>
        <taxon>Telluria group</taxon>
        <taxon>Pseudoduganella</taxon>
    </lineage>
</organism>
<proteinExistence type="predicted"/>
<reference evidence="4 5" key="1">
    <citation type="journal article" date="2015" name="Stand. Genomic Sci.">
        <title>Genomic Encyclopedia of Bacterial and Archaeal Type Strains, Phase III: the genomes of soil and plant-associated and newly described type strains.</title>
        <authorList>
            <person name="Whitman W.B."/>
            <person name="Woyke T."/>
            <person name="Klenk H.P."/>
            <person name="Zhou Y."/>
            <person name="Lilburn T.G."/>
            <person name="Beck B.J."/>
            <person name="De Vos P."/>
            <person name="Vandamme P."/>
            <person name="Eisen J.A."/>
            <person name="Garrity G."/>
            <person name="Hugenholtz P."/>
            <person name="Kyrpides N.C."/>
        </authorList>
    </citation>
    <scope>NUCLEOTIDE SEQUENCE [LARGE SCALE GENOMIC DNA]</scope>
    <source>
        <strain evidence="4 5">CGMCC 1.10822</strain>
    </source>
</reference>
<dbReference type="SUPFAM" id="SSF49899">
    <property type="entry name" value="Concanavalin A-like lectins/glucanases"/>
    <property type="match status" value="1"/>
</dbReference>
<accession>A0A562RDW6</accession>
<sequence length="391" mass="39923">MIISAIIGLILILQYAKIFCVLFHIVNESESMKTFLTLFASAVLTLSATAHAATPPTSLTEGFDSGTSLTGWVLSGSIGAASWVPGDAVVFDAQAGAAGSYIGSSFAVGQATGGDFDSWLLTPEVTLGGTTVLTFYTRNAPDYGSADTLQVLFGTGTAASGYTNTLLTIGAGDYTDGWTKYTAQVSGTNTGRFAFHYSGNYDTAGFIGIDSVSVSAVPEPSTWMMLGLGLAGVGFMARRSRRAAAGAGLALAALGMSGSAMAGDEQPAARNMDKGLVVVRDAETGQLRAPTAEEYRALVPKAASAANARMARGVAAPAPQVTITKSGVRKVSVADKAVYSVVTRAADGSLDEACVTGQAAADKAVSQAAGQNAVNTAQTAQATEGRRYDAQ</sequence>
<dbReference type="Proteomes" id="UP000318431">
    <property type="component" value="Unassembled WGS sequence"/>
</dbReference>
<feature type="domain" description="Ice-binding protein C-terminal" evidence="3">
    <location>
        <begin position="216"/>
        <end position="239"/>
    </location>
</feature>
<dbReference type="Gene3D" id="2.60.120.200">
    <property type="match status" value="1"/>
</dbReference>
<evidence type="ECO:0000256" key="2">
    <source>
        <dbReference type="SAM" id="Phobius"/>
    </source>
</evidence>
<protein>
    <submittedName>
        <fullName evidence="4">Putative secreted protein with PEP-CTERM sorting signal</fullName>
    </submittedName>
</protein>
<comment type="caution">
    <text evidence="4">The sequence shown here is derived from an EMBL/GenBank/DDBJ whole genome shotgun (WGS) entry which is preliminary data.</text>
</comment>
<feature type="transmembrane region" description="Helical" evidence="2">
    <location>
        <begin position="6"/>
        <end position="26"/>
    </location>
</feature>
<dbReference type="NCBIfam" id="TIGR02595">
    <property type="entry name" value="PEP_CTERM"/>
    <property type="match status" value="1"/>
</dbReference>
<gene>
    <name evidence="4" type="ORF">IP91_01382</name>
</gene>
<dbReference type="InterPro" id="IPR013424">
    <property type="entry name" value="Ice-binding_C"/>
</dbReference>
<feature type="compositionally biased region" description="Low complexity" evidence="1">
    <location>
        <begin position="371"/>
        <end position="383"/>
    </location>
</feature>
<keyword evidence="5" id="KW-1185">Reference proteome</keyword>
<keyword evidence="2" id="KW-0812">Transmembrane</keyword>
<evidence type="ECO:0000256" key="1">
    <source>
        <dbReference type="SAM" id="MobiDB-lite"/>
    </source>
</evidence>
<dbReference type="NCBIfam" id="NF047450">
    <property type="entry name" value="post-PEP-CTERM_1"/>
    <property type="match status" value="1"/>
</dbReference>
<evidence type="ECO:0000259" key="3">
    <source>
        <dbReference type="Pfam" id="PF07589"/>
    </source>
</evidence>
<name>A0A562RDW6_9BURK</name>
<evidence type="ECO:0000313" key="5">
    <source>
        <dbReference type="Proteomes" id="UP000318431"/>
    </source>
</evidence>